<sequence>MLKEKEKMILKNCEYCNEKIENPTSNGQKYHKKCFIKNRKRYLNRFRFENKEYFKNTDKKRHQKYPEKLLARNKSRTIKKNSSCEICGLKKELEKHHPDYSKPLHIITLCKKCHRRIHNDNS</sequence>
<organism evidence="1">
    <name type="scientific">marine sediment metagenome</name>
    <dbReference type="NCBI Taxonomy" id="412755"/>
    <lineage>
        <taxon>unclassified sequences</taxon>
        <taxon>metagenomes</taxon>
        <taxon>ecological metagenomes</taxon>
    </lineage>
</organism>
<evidence type="ECO:0000313" key="1">
    <source>
        <dbReference type="EMBL" id="KKN50452.1"/>
    </source>
</evidence>
<gene>
    <name evidence="1" type="ORF">LCGC14_0632830</name>
</gene>
<name>A0A0F9RKY0_9ZZZZ</name>
<dbReference type="Gene3D" id="2.10.110.10">
    <property type="entry name" value="Cysteine Rich Protein"/>
    <property type="match status" value="1"/>
</dbReference>
<dbReference type="AlphaFoldDB" id="A0A0F9RKY0"/>
<dbReference type="EMBL" id="LAZR01001113">
    <property type="protein sequence ID" value="KKN50452.1"/>
    <property type="molecule type" value="Genomic_DNA"/>
</dbReference>
<proteinExistence type="predicted"/>
<comment type="caution">
    <text evidence="1">The sequence shown here is derived from an EMBL/GenBank/DDBJ whole genome shotgun (WGS) entry which is preliminary data.</text>
</comment>
<reference evidence="1" key="1">
    <citation type="journal article" date="2015" name="Nature">
        <title>Complex archaea that bridge the gap between prokaryotes and eukaryotes.</title>
        <authorList>
            <person name="Spang A."/>
            <person name="Saw J.H."/>
            <person name="Jorgensen S.L."/>
            <person name="Zaremba-Niedzwiedzka K."/>
            <person name="Martijn J."/>
            <person name="Lind A.E."/>
            <person name="van Eijk R."/>
            <person name="Schleper C."/>
            <person name="Guy L."/>
            <person name="Ettema T.J."/>
        </authorList>
    </citation>
    <scope>NUCLEOTIDE SEQUENCE</scope>
</reference>
<protein>
    <submittedName>
        <fullName evidence="1">Uncharacterized protein</fullName>
    </submittedName>
</protein>
<accession>A0A0F9RKY0</accession>